<gene>
    <name evidence="1" type="ORF">BKG84_02980</name>
</gene>
<evidence type="ECO:0000313" key="1">
    <source>
        <dbReference type="EMBL" id="OHU77511.1"/>
    </source>
</evidence>
<evidence type="ECO:0000313" key="2">
    <source>
        <dbReference type="Proteomes" id="UP000179441"/>
    </source>
</evidence>
<comment type="caution">
    <text evidence="1">The sequence shown here is derived from an EMBL/GenBank/DDBJ whole genome shotgun (WGS) entry which is preliminary data.</text>
</comment>
<accession>A0A1S1M1M8</accession>
<sequence length="227" mass="25987">MRDYMAGQHLWNARYEAWLCREREDKILTKAGVDRPHRSHAMAAVLSAVAFLEAMVNEIWQDAADSQPGQRTSHTQGISDPALTIMRELWTGKEHAERAMSTLSKYQLALVCAGQDRIIKGKEPYQSVDVLIDLRNELGHFKPRWWHGDGTDEARYLASLRDKLAGRENRQPIGNPWYPHKVLGAGCADWACNSAIDFTREWHSRIGLTYDFDECYMLPFEPVEIGE</sequence>
<organism evidence="1 2">
    <name type="scientific">Mycobacteroides chelonae</name>
    <name type="common">Mycobacterium chelonae</name>
    <dbReference type="NCBI Taxonomy" id="1774"/>
    <lineage>
        <taxon>Bacteria</taxon>
        <taxon>Bacillati</taxon>
        <taxon>Actinomycetota</taxon>
        <taxon>Actinomycetes</taxon>
        <taxon>Mycobacteriales</taxon>
        <taxon>Mycobacteriaceae</taxon>
        <taxon>Mycobacteroides</taxon>
    </lineage>
</organism>
<dbReference type="AlphaFoldDB" id="A0A1S1M1M8"/>
<reference evidence="1 2" key="1">
    <citation type="submission" date="2016-10" db="EMBL/GenBank/DDBJ databases">
        <title>Evaluation of Human, Veterinary and Environmental Mycobacterium chelonae Isolates by Core Genome Phylogenomic Analysis, Targeted Gene Comparison, and Anti-microbial Susceptibility Patterns: A Tale of Mistaken Identities.</title>
        <authorList>
            <person name="Fogelson S.B."/>
            <person name="Camus A.C."/>
            <person name="Lorenz W."/>
            <person name="Vasireddy R."/>
            <person name="Vasireddy S."/>
            <person name="Smith T."/>
            <person name="Brown-Elliott B.A."/>
            <person name="Wallace R.J.Jr."/>
            <person name="Hasan N.A."/>
            <person name="Reischl U."/>
            <person name="Sanchez S."/>
        </authorList>
    </citation>
    <scope>NUCLEOTIDE SEQUENCE [LARGE SCALE GENOMIC DNA]</scope>
    <source>
        <strain evidence="1 2">15518</strain>
    </source>
</reference>
<dbReference type="Proteomes" id="UP000179441">
    <property type="component" value="Unassembled WGS sequence"/>
</dbReference>
<keyword evidence="2" id="KW-1185">Reference proteome</keyword>
<proteinExistence type="predicted"/>
<name>A0A1S1M1M8_MYCCH</name>
<protein>
    <submittedName>
        <fullName evidence="1">Uncharacterized protein</fullName>
    </submittedName>
</protein>
<dbReference type="EMBL" id="MLIS01000001">
    <property type="protein sequence ID" value="OHU77511.1"/>
    <property type="molecule type" value="Genomic_DNA"/>
</dbReference>